<proteinExistence type="predicted"/>
<protein>
    <recommendedName>
        <fullName evidence="1">RAP domain-containing protein</fullName>
    </recommendedName>
</protein>
<dbReference type="InterPro" id="IPR050870">
    <property type="entry name" value="FAST_kinase"/>
</dbReference>
<feature type="domain" description="RAP" evidence="1">
    <location>
        <begin position="255"/>
        <end position="315"/>
    </location>
</feature>
<sequence>MGVPASSLFSAAEPRSRWLLRSGDAQAVGNVAWAAATLGRDAPLLAAAVEEHARAFVGGGDWKAVAAAAWAFGRMGRRAPGFFEEIDGAAPELVGRGGPRAASSVLLAAAALRAPMGGLRAALEEGRGSFCREATAQAVCNAAYALAVGGGGGGRLGGALWEEAVGRRWGELGGGERNQMRVVAAHGGRLGELPEEEWGRSDRENSDFEESVGKVLGEMGLGFEREVGLLEGGGDLLAADFLLGAGGGGREEGGIVVECDGPSHFLRGEHGQRDGPENGPTVAKRRLLESKGYEVVNVPWWVNKGRGPIRAFLEERLGQRLR</sequence>
<evidence type="ECO:0000259" key="1">
    <source>
        <dbReference type="PROSITE" id="PS51286"/>
    </source>
</evidence>
<dbReference type="PROSITE" id="PS51286">
    <property type="entry name" value="RAP"/>
    <property type="match status" value="1"/>
</dbReference>
<accession>A0ABQ6MVU6</accession>
<name>A0ABQ6MVU6_9STRA</name>
<gene>
    <name evidence="2" type="ORF">TeGR_g3773</name>
</gene>
<dbReference type="EMBL" id="BRYB01000605">
    <property type="protein sequence ID" value="GMI33818.1"/>
    <property type="molecule type" value="Genomic_DNA"/>
</dbReference>
<organism evidence="2 3">
    <name type="scientific">Tetraparma gracilis</name>
    <dbReference type="NCBI Taxonomy" id="2962635"/>
    <lineage>
        <taxon>Eukaryota</taxon>
        <taxon>Sar</taxon>
        <taxon>Stramenopiles</taxon>
        <taxon>Ochrophyta</taxon>
        <taxon>Bolidophyceae</taxon>
        <taxon>Parmales</taxon>
        <taxon>Triparmaceae</taxon>
        <taxon>Tetraparma</taxon>
    </lineage>
</organism>
<dbReference type="InterPro" id="IPR013584">
    <property type="entry name" value="RAP"/>
</dbReference>
<dbReference type="PANTHER" id="PTHR21228:SF40">
    <property type="entry name" value="LD45607P"/>
    <property type="match status" value="1"/>
</dbReference>
<dbReference type="Pfam" id="PF08373">
    <property type="entry name" value="RAP"/>
    <property type="match status" value="1"/>
</dbReference>
<dbReference type="Proteomes" id="UP001165060">
    <property type="component" value="Unassembled WGS sequence"/>
</dbReference>
<comment type="caution">
    <text evidence="2">The sequence shown here is derived from an EMBL/GenBank/DDBJ whole genome shotgun (WGS) entry which is preliminary data.</text>
</comment>
<dbReference type="SMART" id="SM00952">
    <property type="entry name" value="RAP"/>
    <property type="match status" value="1"/>
</dbReference>
<keyword evidence="3" id="KW-1185">Reference proteome</keyword>
<reference evidence="2 3" key="1">
    <citation type="journal article" date="2023" name="Commun. Biol.">
        <title>Genome analysis of Parmales, the sister group of diatoms, reveals the evolutionary specialization of diatoms from phago-mixotrophs to photoautotrophs.</title>
        <authorList>
            <person name="Ban H."/>
            <person name="Sato S."/>
            <person name="Yoshikawa S."/>
            <person name="Yamada K."/>
            <person name="Nakamura Y."/>
            <person name="Ichinomiya M."/>
            <person name="Sato N."/>
            <person name="Blanc-Mathieu R."/>
            <person name="Endo H."/>
            <person name="Kuwata A."/>
            <person name="Ogata H."/>
        </authorList>
    </citation>
    <scope>NUCLEOTIDE SEQUENCE [LARGE SCALE GENOMIC DNA]</scope>
</reference>
<evidence type="ECO:0000313" key="2">
    <source>
        <dbReference type="EMBL" id="GMI33818.1"/>
    </source>
</evidence>
<dbReference type="PANTHER" id="PTHR21228">
    <property type="entry name" value="FAST LEU-RICH DOMAIN-CONTAINING"/>
    <property type="match status" value="1"/>
</dbReference>
<evidence type="ECO:0000313" key="3">
    <source>
        <dbReference type="Proteomes" id="UP001165060"/>
    </source>
</evidence>